<dbReference type="GO" id="GO:0003677">
    <property type="term" value="F:DNA binding"/>
    <property type="evidence" value="ECO:0007669"/>
    <property type="project" value="UniProtKB-KW"/>
</dbReference>
<evidence type="ECO:0000256" key="2">
    <source>
        <dbReference type="ARBA" id="ARBA00023125"/>
    </source>
</evidence>
<dbReference type="PROSITE" id="PS50949">
    <property type="entry name" value="HTH_GNTR"/>
    <property type="match status" value="1"/>
</dbReference>
<dbReference type="PANTHER" id="PTHR43537:SF5">
    <property type="entry name" value="UXU OPERON TRANSCRIPTIONAL REGULATOR"/>
    <property type="match status" value="1"/>
</dbReference>
<keyword evidence="6" id="KW-1185">Reference proteome</keyword>
<evidence type="ECO:0000313" key="5">
    <source>
        <dbReference type="EMBL" id="EMQ97397.1"/>
    </source>
</evidence>
<dbReference type="PATRIC" id="fig|1276920.7.peg.3195"/>
<dbReference type="STRING" id="1276920.ADIAG_03192"/>
<proteinExistence type="predicted"/>
<gene>
    <name evidence="5" type="ORF">ADIAG_03192</name>
</gene>
<dbReference type="Pfam" id="PF07729">
    <property type="entry name" value="FCD"/>
    <property type="match status" value="1"/>
</dbReference>
<comment type="caution">
    <text evidence="5">The sequence shown here is derived from an EMBL/GenBank/DDBJ whole genome shotgun (WGS) entry which is preliminary data.</text>
</comment>
<dbReference type="InterPro" id="IPR036390">
    <property type="entry name" value="WH_DNA-bd_sf"/>
</dbReference>
<keyword evidence="2" id="KW-0238">DNA-binding</keyword>
<keyword evidence="3" id="KW-0804">Transcription</keyword>
<dbReference type="SUPFAM" id="SSF48008">
    <property type="entry name" value="GntR ligand-binding domain-like"/>
    <property type="match status" value="1"/>
</dbReference>
<dbReference type="GO" id="GO:0003700">
    <property type="term" value="F:DNA-binding transcription factor activity"/>
    <property type="evidence" value="ECO:0007669"/>
    <property type="project" value="InterPro"/>
</dbReference>
<evidence type="ECO:0000256" key="1">
    <source>
        <dbReference type="ARBA" id="ARBA00023015"/>
    </source>
</evidence>
<dbReference type="Gene3D" id="1.10.10.10">
    <property type="entry name" value="Winged helix-like DNA-binding domain superfamily/Winged helix DNA-binding domain"/>
    <property type="match status" value="1"/>
</dbReference>
<sequence length="218" mass="24807">MATIDETEQASASQRVLAILRQEIVTGKLEPEQVIHESETALRLGVSKTPVREALQGLLWEGFVMAFPRRGYVVRPVGMNDIRDVMDLRMSIEPPITGIAARRRSSELVEELREILARQVDESLEFDERLQAANDFHRAIAATAGNKRAERLLCTYFDETTRMHYLFSRASNHVVSPSELDAHQEILDAITEQDEARARQAMTDHLQESNEALLRSFY</sequence>
<dbReference type="Proteomes" id="UP000012015">
    <property type="component" value="Unassembled WGS sequence"/>
</dbReference>
<protein>
    <submittedName>
        <fullName evidence="5">GntR family transcriptional regulator</fullName>
    </submittedName>
</protein>
<evidence type="ECO:0000313" key="6">
    <source>
        <dbReference type="Proteomes" id="UP000012015"/>
    </source>
</evidence>
<keyword evidence="1" id="KW-0805">Transcription regulation</keyword>
<accession>M7MM44</accession>
<dbReference type="AlphaFoldDB" id="M7MM44"/>
<evidence type="ECO:0000256" key="3">
    <source>
        <dbReference type="ARBA" id="ARBA00023163"/>
    </source>
</evidence>
<dbReference type="EMBL" id="AOCK01000010">
    <property type="protein sequence ID" value="EMQ97397.1"/>
    <property type="molecule type" value="Genomic_DNA"/>
</dbReference>
<dbReference type="InterPro" id="IPR036388">
    <property type="entry name" value="WH-like_DNA-bd_sf"/>
</dbReference>
<dbReference type="InterPro" id="IPR008920">
    <property type="entry name" value="TF_FadR/GntR_C"/>
</dbReference>
<dbReference type="Gene3D" id="1.20.120.530">
    <property type="entry name" value="GntR ligand-binding domain-like"/>
    <property type="match status" value="1"/>
</dbReference>
<feature type="domain" description="HTH gntR-type" evidence="4">
    <location>
        <begin position="10"/>
        <end position="77"/>
    </location>
</feature>
<organism evidence="5 6">
    <name type="scientific">Paeniglutamicibacter gangotriensis Lz1y</name>
    <dbReference type="NCBI Taxonomy" id="1276920"/>
    <lineage>
        <taxon>Bacteria</taxon>
        <taxon>Bacillati</taxon>
        <taxon>Actinomycetota</taxon>
        <taxon>Actinomycetes</taxon>
        <taxon>Micrococcales</taxon>
        <taxon>Micrococcaceae</taxon>
        <taxon>Paeniglutamicibacter</taxon>
    </lineage>
</organism>
<dbReference type="InterPro" id="IPR000524">
    <property type="entry name" value="Tscrpt_reg_HTH_GntR"/>
</dbReference>
<dbReference type="SMART" id="SM00895">
    <property type="entry name" value="FCD"/>
    <property type="match status" value="1"/>
</dbReference>
<evidence type="ECO:0000259" key="4">
    <source>
        <dbReference type="PROSITE" id="PS50949"/>
    </source>
</evidence>
<dbReference type="SMART" id="SM00345">
    <property type="entry name" value="HTH_GNTR"/>
    <property type="match status" value="1"/>
</dbReference>
<dbReference type="SUPFAM" id="SSF46785">
    <property type="entry name" value="Winged helix' DNA-binding domain"/>
    <property type="match status" value="1"/>
</dbReference>
<reference evidence="5 6" key="1">
    <citation type="journal article" date="2013" name="Genome Announc.">
        <title>Draft Genome Sequence of Arthrobacter gangotriensis Strain Lz1yT, Isolated from a Penguin Rookery Soil Sample Collected in Antarctica, near the Indian Station Dakshin Gangotri.</title>
        <authorList>
            <person name="Shivaji S."/>
            <person name="Ara S."/>
            <person name="Bandi S."/>
            <person name="Singh A."/>
            <person name="Kumar Pinnaka A."/>
        </authorList>
    </citation>
    <scope>NUCLEOTIDE SEQUENCE [LARGE SCALE GENOMIC DNA]</scope>
    <source>
        <strain evidence="5 6">Lz1y</strain>
    </source>
</reference>
<dbReference type="eggNOG" id="COG1802">
    <property type="taxonomic scope" value="Bacteria"/>
</dbReference>
<name>M7MM44_9MICC</name>
<dbReference type="RefSeq" id="WP_007272359.1">
    <property type="nucleotide sequence ID" value="NZ_AOCK01000010.1"/>
</dbReference>
<dbReference type="Pfam" id="PF00392">
    <property type="entry name" value="GntR"/>
    <property type="match status" value="1"/>
</dbReference>
<dbReference type="PANTHER" id="PTHR43537">
    <property type="entry name" value="TRANSCRIPTIONAL REGULATOR, GNTR FAMILY"/>
    <property type="match status" value="1"/>
</dbReference>
<dbReference type="InterPro" id="IPR011711">
    <property type="entry name" value="GntR_C"/>
</dbReference>